<protein>
    <submittedName>
        <fullName evidence="1">Uncharacterized protein</fullName>
    </submittedName>
</protein>
<dbReference type="Proteomes" id="UP000319783">
    <property type="component" value="Unassembled WGS sequence"/>
</dbReference>
<proteinExistence type="predicted"/>
<sequence length="39" mass="4369">MGYTIAIISKCKNIDESLCSPGRDDLFVEINTIKKRKAP</sequence>
<organism evidence="1 2">
    <name type="scientific">Candidatus Jettenia ecosi</name>
    <dbReference type="NCBI Taxonomy" id="2494326"/>
    <lineage>
        <taxon>Bacteria</taxon>
        <taxon>Pseudomonadati</taxon>
        <taxon>Planctomycetota</taxon>
        <taxon>Candidatus Brocadiia</taxon>
        <taxon>Candidatus Brocadiales</taxon>
        <taxon>Candidatus Brocadiaceae</taxon>
        <taxon>Candidatus Jettenia</taxon>
    </lineage>
</organism>
<dbReference type="EMBL" id="SULG01000028">
    <property type="protein sequence ID" value="TLD42087.1"/>
    <property type="molecule type" value="Genomic_DNA"/>
</dbReference>
<reference evidence="1 2" key="1">
    <citation type="submission" date="2019-04" db="EMBL/GenBank/DDBJ databases">
        <title>Genome of a novel bacterium Candidatus Jettenia ecosi reconstructed from metagenome of an anammox bioreactor.</title>
        <authorList>
            <person name="Mardanov A.V."/>
            <person name="Beletsky A.V."/>
            <person name="Ravin N.V."/>
            <person name="Botchkova E.A."/>
            <person name="Litti Y.V."/>
            <person name="Nozhevnikova A.N."/>
        </authorList>
    </citation>
    <scope>NUCLEOTIDE SEQUENCE [LARGE SCALE GENOMIC DNA]</scope>
    <source>
        <strain evidence="1">J2</strain>
    </source>
</reference>
<accession>A0A533QBI3</accession>
<gene>
    <name evidence="1" type="ORF">JETT_1655</name>
</gene>
<comment type="caution">
    <text evidence="1">The sequence shown here is derived from an EMBL/GenBank/DDBJ whole genome shotgun (WGS) entry which is preliminary data.</text>
</comment>
<evidence type="ECO:0000313" key="1">
    <source>
        <dbReference type="EMBL" id="TLD42087.1"/>
    </source>
</evidence>
<evidence type="ECO:0000313" key="2">
    <source>
        <dbReference type="Proteomes" id="UP000319783"/>
    </source>
</evidence>
<name>A0A533QBI3_9BACT</name>
<dbReference type="AlphaFoldDB" id="A0A533QBI3"/>